<dbReference type="EMBL" id="KZ454992">
    <property type="protein sequence ID" value="PKI83291.1"/>
    <property type="molecule type" value="Genomic_DNA"/>
</dbReference>
<dbReference type="PROSITE" id="PS50234">
    <property type="entry name" value="VWFA"/>
    <property type="match status" value="1"/>
</dbReference>
<dbReference type="Pfam" id="PF13519">
    <property type="entry name" value="VWA_2"/>
    <property type="match status" value="1"/>
</dbReference>
<comment type="similarity">
    <text evidence="1">Belongs to the proteasome subunit S5A family.</text>
</comment>
<protein>
    <recommendedName>
        <fullName evidence="4">VWFA domain-containing protein</fullName>
    </recommendedName>
</protein>
<dbReference type="InterPro" id="IPR036465">
    <property type="entry name" value="vWFA_dom_sf"/>
</dbReference>
<dbReference type="GO" id="GO:0043161">
    <property type="term" value="P:proteasome-mediated ubiquitin-dependent protein catabolic process"/>
    <property type="evidence" value="ECO:0007669"/>
    <property type="project" value="TreeGrafter"/>
</dbReference>
<dbReference type="Proteomes" id="UP000232875">
    <property type="component" value="Unassembled WGS sequence"/>
</dbReference>
<evidence type="ECO:0000313" key="5">
    <source>
        <dbReference type="EMBL" id="PKI83291.1"/>
    </source>
</evidence>
<dbReference type="GO" id="GO:0036435">
    <property type="term" value="F:K48-linked polyubiquitin modification-dependent protein binding"/>
    <property type="evidence" value="ECO:0007669"/>
    <property type="project" value="UniProtKB-ARBA"/>
</dbReference>
<dbReference type="SMART" id="SM00726">
    <property type="entry name" value="UIM"/>
    <property type="match status" value="3"/>
</dbReference>
<dbReference type="AlphaFoldDB" id="A0A2N1J9R2"/>
<dbReference type="GO" id="GO:0005634">
    <property type="term" value="C:nucleus"/>
    <property type="evidence" value="ECO:0007669"/>
    <property type="project" value="TreeGrafter"/>
</dbReference>
<evidence type="ECO:0000256" key="1">
    <source>
        <dbReference type="ARBA" id="ARBA00005574"/>
    </source>
</evidence>
<dbReference type="SMART" id="SM00327">
    <property type="entry name" value="VWA"/>
    <property type="match status" value="1"/>
</dbReference>
<evidence type="ECO:0000256" key="2">
    <source>
        <dbReference type="ARBA" id="ARBA00022942"/>
    </source>
</evidence>
<dbReference type="InterPro" id="IPR027040">
    <property type="entry name" value="PSMD4"/>
</dbReference>
<dbReference type="PANTHER" id="PTHR10223">
    <property type="entry name" value="26S PROTEASOME NON-ATPASE REGULATORY SUBUNIT 4"/>
    <property type="match status" value="1"/>
</dbReference>
<dbReference type="CDD" id="cd01452">
    <property type="entry name" value="VWA_26S_proteasome_subunit"/>
    <property type="match status" value="1"/>
</dbReference>
<dbReference type="Gene3D" id="1.10.287.3990">
    <property type="match status" value="1"/>
</dbReference>
<dbReference type="PROSITE" id="PS50330">
    <property type="entry name" value="UIM"/>
    <property type="match status" value="2"/>
</dbReference>
<organism evidence="5 6">
    <name type="scientific">Malassezia vespertilionis</name>
    <dbReference type="NCBI Taxonomy" id="2020962"/>
    <lineage>
        <taxon>Eukaryota</taxon>
        <taxon>Fungi</taxon>
        <taxon>Dikarya</taxon>
        <taxon>Basidiomycota</taxon>
        <taxon>Ustilaginomycotina</taxon>
        <taxon>Malasseziomycetes</taxon>
        <taxon>Malasseziales</taxon>
        <taxon>Malasseziaceae</taxon>
        <taxon>Malassezia</taxon>
    </lineage>
</organism>
<proteinExistence type="inferred from homology"/>
<evidence type="ECO:0000259" key="4">
    <source>
        <dbReference type="PROSITE" id="PS50234"/>
    </source>
</evidence>
<name>A0A2N1J9R2_9BASI</name>
<feature type="compositionally biased region" description="Low complexity" evidence="3">
    <location>
        <begin position="190"/>
        <end position="199"/>
    </location>
</feature>
<gene>
    <name evidence="5" type="ORF">MVES_003045</name>
</gene>
<feature type="domain" description="VWFA" evidence="4">
    <location>
        <begin position="5"/>
        <end position="188"/>
    </location>
</feature>
<dbReference type="InterPro" id="IPR003903">
    <property type="entry name" value="UIM_dom"/>
</dbReference>
<feature type="region of interest" description="Disordered" evidence="3">
    <location>
        <begin position="190"/>
        <end position="215"/>
    </location>
</feature>
<evidence type="ECO:0000313" key="6">
    <source>
        <dbReference type="Proteomes" id="UP000232875"/>
    </source>
</evidence>
<dbReference type="GO" id="GO:0005829">
    <property type="term" value="C:cytosol"/>
    <property type="evidence" value="ECO:0007669"/>
    <property type="project" value="TreeGrafter"/>
</dbReference>
<dbReference type="SUPFAM" id="SSF53300">
    <property type="entry name" value="vWA-like"/>
    <property type="match status" value="1"/>
</dbReference>
<feature type="compositionally biased region" description="Polar residues" evidence="3">
    <location>
        <begin position="266"/>
        <end position="278"/>
    </location>
</feature>
<accession>A0A2N1J9R2</accession>
<reference evidence="5 6" key="1">
    <citation type="submission" date="2017-10" db="EMBL/GenBank/DDBJ databases">
        <title>A novel species of cold-tolerant Malassezia isolated from bats.</title>
        <authorList>
            <person name="Lorch J.M."/>
            <person name="Palmer J.M."/>
            <person name="Vanderwolf K.J."/>
            <person name="Schmidt K.Z."/>
            <person name="Verant M.L."/>
            <person name="Weller T.J."/>
            <person name="Blehert D.S."/>
        </authorList>
    </citation>
    <scope>NUCLEOTIDE SEQUENCE [LARGE SCALE GENOMIC DNA]</scope>
    <source>
        <strain evidence="5 6">NWHC:44797-103</strain>
    </source>
</reference>
<dbReference type="OrthoDB" id="1731724at2759"/>
<sequence>MPLEATMLVIDNSEWMRNGDYPPSRWEAQADAVNIVFDAKTNSNPENMVGIMTMAGKSPEVKVTLTQDVGRVFAALHDSKLDGTVKLCTGINVAQLALKHRQNKNQRQRVVVFVGSPVADTSESLLALAKKLKKNNVAVDVVNFGEDELNQDKLAKFVEAVNSSENSHLLTVPTGANLLADTLISSPIVSEGAPEASSSGEGGAGVDPQLGVDPSLDPELAMALRMSLEEEQVRQRATQSGTDTAEGAAGSMVPHGAPPITGTAGLDTNESNDAQSEQALLEQAIALSQNGAPEQASAPGAARATVAGANDGDEDEDMTEEDAIARAIEMSLMDGNQSRPDSNQN</sequence>
<dbReference type="GO" id="GO:0008540">
    <property type="term" value="C:proteasome regulatory particle, base subcomplex"/>
    <property type="evidence" value="ECO:0007669"/>
    <property type="project" value="TreeGrafter"/>
</dbReference>
<feature type="region of interest" description="Disordered" evidence="3">
    <location>
        <begin position="229"/>
        <end position="320"/>
    </location>
</feature>
<feature type="compositionally biased region" description="Acidic residues" evidence="3">
    <location>
        <begin position="311"/>
        <end position="320"/>
    </location>
</feature>
<dbReference type="Gene3D" id="3.40.50.410">
    <property type="entry name" value="von Willebrand factor, type A domain"/>
    <property type="match status" value="1"/>
</dbReference>
<dbReference type="InterPro" id="IPR002035">
    <property type="entry name" value="VWF_A"/>
</dbReference>
<evidence type="ECO:0000256" key="3">
    <source>
        <dbReference type="SAM" id="MobiDB-lite"/>
    </source>
</evidence>
<dbReference type="STRING" id="2020962.A0A2N1J9R2"/>
<dbReference type="FunFam" id="3.40.50.410:FF:000005">
    <property type="entry name" value="26S proteasome non-ATPase regulatory subunit 4"/>
    <property type="match status" value="1"/>
</dbReference>
<feature type="compositionally biased region" description="Low complexity" evidence="3">
    <location>
        <begin position="296"/>
        <end position="310"/>
    </location>
</feature>
<dbReference type="PANTHER" id="PTHR10223:SF0">
    <property type="entry name" value="26S PROTEASOME NON-ATPASE REGULATORY SUBUNIT 4"/>
    <property type="match status" value="1"/>
</dbReference>
<keyword evidence="6" id="KW-1185">Reference proteome</keyword>
<keyword evidence="2" id="KW-0647">Proteasome</keyword>